<dbReference type="SMART" id="SM00896">
    <property type="entry name" value="FDX-ACB"/>
    <property type="match status" value="1"/>
</dbReference>
<reference evidence="13 14" key="1">
    <citation type="journal article" date="2016" name="Environ. Microbiol.">
        <title>Genomic resolution of a cold subsurface aquifer community provides metabolic insights for novel microbes adapted to high CO concentrations.</title>
        <authorList>
            <person name="Probst A.J."/>
            <person name="Castelle C.J."/>
            <person name="Singh A."/>
            <person name="Brown C.T."/>
            <person name="Anantharaman K."/>
            <person name="Sharon I."/>
            <person name="Hug L.A."/>
            <person name="Burstein D."/>
            <person name="Emerson J.B."/>
            <person name="Thomas B.C."/>
            <person name="Banfield J.F."/>
        </authorList>
    </citation>
    <scope>NUCLEOTIDE SEQUENCE [LARGE SCALE GENOMIC DNA]</scope>
    <source>
        <strain evidence="13">CG1_02_37_22</strain>
    </source>
</reference>
<keyword evidence="5 11" id="KW-0547">Nucleotide-binding</keyword>
<dbReference type="Pfam" id="PF03483">
    <property type="entry name" value="B3_4"/>
    <property type="match status" value="1"/>
</dbReference>
<evidence type="ECO:0000256" key="3">
    <source>
        <dbReference type="ARBA" id="ARBA00022598"/>
    </source>
</evidence>
<dbReference type="Proteomes" id="UP000183120">
    <property type="component" value="Unassembled WGS sequence"/>
</dbReference>
<evidence type="ECO:0000259" key="12">
    <source>
        <dbReference type="PROSITE" id="PS51483"/>
    </source>
</evidence>
<dbReference type="GO" id="GO:0006432">
    <property type="term" value="P:phenylalanyl-tRNA aminoacylation"/>
    <property type="evidence" value="ECO:0007669"/>
    <property type="project" value="UniProtKB-UniRule"/>
</dbReference>
<keyword evidence="11" id="KW-0963">Cytoplasm</keyword>
<organism evidence="13 14">
    <name type="scientific">Candidatus Gottesmanbacteria bacterium CG1_02_37_22</name>
    <dbReference type="NCBI Taxonomy" id="1805209"/>
    <lineage>
        <taxon>Bacteria</taxon>
        <taxon>Candidatus Gottesmaniibacteriota</taxon>
    </lineage>
</organism>
<comment type="caution">
    <text evidence="13">The sequence shown here is derived from an EMBL/GenBank/DDBJ whole genome shotgun (WGS) entry which is preliminary data.</text>
</comment>
<evidence type="ECO:0000256" key="11">
    <source>
        <dbReference type="HAMAP-Rule" id="MF_00283"/>
    </source>
</evidence>
<dbReference type="STRING" id="1805209.AUJ73_03695"/>
<evidence type="ECO:0000256" key="1">
    <source>
        <dbReference type="ARBA" id="ARBA00008653"/>
    </source>
</evidence>
<evidence type="ECO:0000256" key="7">
    <source>
        <dbReference type="ARBA" id="ARBA00022842"/>
    </source>
</evidence>
<feature type="domain" description="B5" evidence="12">
    <location>
        <begin position="294"/>
        <end position="370"/>
    </location>
</feature>
<gene>
    <name evidence="11" type="primary">pheT</name>
    <name evidence="13" type="ORF">AUJ73_03695</name>
</gene>
<dbReference type="Gene3D" id="3.30.56.10">
    <property type="match status" value="2"/>
</dbReference>
<accession>A0A1J4TR06</accession>
<evidence type="ECO:0000313" key="14">
    <source>
        <dbReference type="Proteomes" id="UP000183120"/>
    </source>
</evidence>
<evidence type="ECO:0000256" key="5">
    <source>
        <dbReference type="ARBA" id="ARBA00022741"/>
    </source>
</evidence>
<dbReference type="EMBL" id="MNUY01000058">
    <property type="protein sequence ID" value="OIO13451.1"/>
    <property type="molecule type" value="Genomic_DNA"/>
</dbReference>
<dbReference type="NCBIfam" id="TIGR00472">
    <property type="entry name" value="pheT_bact"/>
    <property type="match status" value="1"/>
</dbReference>
<dbReference type="CDD" id="cd00769">
    <property type="entry name" value="PheRS_beta_core"/>
    <property type="match status" value="1"/>
</dbReference>
<evidence type="ECO:0000313" key="13">
    <source>
        <dbReference type="EMBL" id="OIO13451.1"/>
    </source>
</evidence>
<keyword evidence="9 11" id="KW-0030">Aminoacyl-tRNA synthetase</keyword>
<dbReference type="Pfam" id="PF17759">
    <property type="entry name" value="tRNA_synthFbeta"/>
    <property type="match status" value="1"/>
</dbReference>
<dbReference type="PANTHER" id="PTHR10947">
    <property type="entry name" value="PHENYLALANYL-TRNA SYNTHETASE BETA CHAIN AND LEUCINE-RICH REPEAT-CONTAINING PROTEIN 47"/>
    <property type="match status" value="1"/>
</dbReference>
<dbReference type="Pfam" id="PF03484">
    <property type="entry name" value="B5"/>
    <property type="match status" value="1"/>
</dbReference>
<feature type="binding site" evidence="11">
    <location>
        <position position="357"/>
    </location>
    <ligand>
        <name>Mg(2+)</name>
        <dbReference type="ChEBI" id="CHEBI:18420"/>
        <note>shared with alpha subunit</note>
    </ligand>
</feature>
<evidence type="ECO:0000256" key="10">
    <source>
        <dbReference type="ARBA" id="ARBA00049255"/>
    </source>
</evidence>
<dbReference type="InterPro" id="IPR045060">
    <property type="entry name" value="Phe-tRNA-ligase_IIc_bsu"/>
</dbReference>
<name>A0A1J4TR06_9BACT</name>
<dbReference type="InterPro" id="IPR005146">
    <property type="entry name" value="B3/B4_tRNA-bd"/>
</dbReference>
<dbReference type="GO" id="GO:0000287">
    <property type="term" value="F:magnesium ion binding"/>
    <property type="evidence" value="ECO:0007669"/>
    <property type="project" value="UniProtKB-UniRule"/>
</dbReference>
<comment type="subunit">
    <text evidence="2 11">Tetramer of two alpha and two beta subunits.</text>
</comment>
<dbReference type="PANTHER" id="PTHR10947:SF0">
    <property type="entry name" value="PHENYLALANINE--TRNA LIGASE BETA SUBUNIT"/>
    <property type="match status" value="1"/>
</dbReference>
<feature type="binding site" evidence="11">
    <location>
        <position position="354"/>
    </location>
    <ligand>
        <name>Mg(2+)</name>
        <dbReference type="ChEBI" id="CHEBI:18420"/>
        <note>shared with alpha subunit</note>
    </ligand>
</feature>
<dbReference type="InterPro" id="IPR005147">
    <property type="entry name" value="tRNA_synthase_B5-dom"/>
</dbReference>
<dbReference type="Gene3D" id="3.30.70.380">
    <property type="entry name" value="Ferrodoxin-fold anticodon-binding domain"/>
    <property type="match status" value="1"/>
</dbReference>
<dbReference type="GO" id="GO:0009328">
    <property type="term" value="C:phenylalanine-tRNA ligase complex"/>
    <property type="evidence" value="ECO:0007669"/>
    <property type="project" value="TreeGrafter"/>
</dbReference>
<dbReference type="SUPFAM" id="SSF46955">
    <property type="entry name" value="Putative DNA-binding domain"/>
    <property type="match status" value="2"/>
</dbReference>
<dbReference type="Gene3D" id="3.50.40.10">
    <property type="entry name" value="Phenylalanyl-trna Synthetase, Chain B, domain 3"/>
    <property type="match status" value="1"/>
</dbReference>
<dbReference type="SUPFAM" id="SSF55681">
    <property type="entry name" value="Class II aaRS and biotin synthetases"/>
    <property type="match status" value="1"/>
</dbReference>
<evidence type="ECO:0000256" key="9">
    <source>
        <dbReference type="ARBA" id="ARBA00023146"/>
    </source>
</evidence>
<evidence type="ECO:0000256" key="6">
    <source>
        <dbReference type="ARBA" id="ARBA00022840"/>
    </source>
</evidence>
<dbReference type="InterPro" id="IPR009061">
    <property type="entry name" value="DNA-bd_dom_put_sf"/>
</dbReference>
<dbReference type="InterPro" id="IPR004532">
    <property type="entry name" value="Phe-tRNA-ligase_IIc_bsu_bact"/>
</dbReference>
<dbReference type="AlphaFoldDB" id="A0A1J4TR06"/>
<feature type="binding site" evidence="11">
    <location>
        <position position="358"/>
    </location>
    <ligand>
        <name>Mg(2+)</name>
        <dbReference type="ChEBI" id="CHEBI:18420"/>
        <note>shared with alpha subunit</note>
    </ligand>
</feature>
<dbReference type="Gene3D" id="3.30.930.10">
    <property type="entry name" value="Bira Bifunctional Protein, Domain 2"/>
    <property type="match status" value="1"/>
</dbReference>
<dbReference type="GO" id="GO:0003723">
    <property type="term" value="F:RNA binding"/>
    <property type="evidence" value="ECO:0007669"/>
    <property type="project" value="InterPro"/>
</dbReference>
<dbReference type="SUPFAM" id="SSF54991">
    <property type="entry name" value="Anticodon-binding domain of PheRS"/>
    <property type="match status" value="1"/>
</dbReference>
<keyword evidence="4 11" id="KW-0479">Metal-binding</keyword>
<dbReference type="PROSITE" id="PS51483">
    <property type="entry name" value="B5"/>
    <property type="match status" value="1"/>
</dbReference>
<dbReference type="SUPFAM" id="SSF56037">
    <property type="entry name" value="PheT/TilS domain"/>
    <property type="match status" value="1"/>
</dbReference>
<comment type="catalytic activity">
    <reaction evidence="10 11">
        <text>tRNA(Phe) + L-phenylalanine + ATP = L-phenylalanyl-tRNA(Phe) + AMP + diphosphate + H(+)</text>
        <dbReference type="Rhea" id="RHEA:19413"/>
        <dbReference type="Rhea" id="RHEA-COMP:9668"/>
        <dbReference type="Rhea" id="RHEA-COMP:9699"/>
        <dbReference type="ChEBI" id="CHEBI:15378"/>
        <dbReference type="ChEBI" id="CHEBI:30616"/>
        <dbReference type="ChEBI" id="CHEBI:33019"/>
        <dbReference type="ChEBI" id="CHEBI:58095"/>
        <dbReference type="ChEBI" id="CHEBI:78442"/>
        <dbReference type="ChEBI" id="CHEBI:78531"/>
        <dbReference type="ChEBI" id="CHEBI:456215"/>
        <dbReference type="EC" id="6.1.1.20"/>
    </reaction>
</comment>
<dbReference type="SMART" id="SM00874">
    <property type="entry name" value="B5"/>
    <property type="match status" value="1"/>
</dbReference>
<feature type="binding site" evidence="11">
    <location>
        <position position="348"/>
    </location>
    <ligand>
        <name>Mg(2+)</name>
        <dbReference type="ChEBI" id="CHEBI:18420"/>
        <note>shared with alpha subunit</note>
    </ligand>
</feature>
<dbReference type="InterPro" id="IPR036690">
    <property type="entry name" value="Fdx_antiC-bd_sf"/>
</dbReference>
<dbReference type="GO" id="GO:0005524">
    <property type="term" value="F:ATP binding"/>
    <property type="evidence" value="ECO:0007669"/>
    <property type="project" value="UniProtKB-UniRule"/>
</dbReference>
<proteinExistence type="inferred from homology"/>
<protein>
    <recommendedName>
        <fullName evidence="11">Phenylalanine--tRNA ligase beta subunit</fullName>
        <ecNumber evidence="11">6.1.1.20</ecNumber>
    </recommendedName>
    <alternativeName>
        <fullName evidence="11">Phenylalanyl-tRNA synthetase beta subunit</fullName>
        <shortName evidence="11">PheRS</shortName>
    </alternativeName>
</protein>
<dbReference type="HAMAP" id="MF_00283">
    <property type="entry name" value="Phe_tRNA_synth_beta1"/>
    <property type="match status" value="1"/>
</dbReference>
<dbReference type="InterPro" id="IPR020825">
    <property type="entry name" value="Phe-tRNA_synthase-like_B3/B4"/>
</dbReference>
<keyword evidence="8 11" id="KW-0648">Protein biosynthesis</keyword>
<dbReference type="InterPro" id="IPR045864">
    <property type="entry name" value="aa-tRNA-synth_II/BPL/LPL"/>
</dbReference>
<comment type="similarity">
    <text evidence="1 11">Belongs to the phenylalanyl-tRNA synthetase beta subunit family. Type 1 subfamily.</text>
</comment>
<evidence type="ECO:0000256" key="8">
    <source>
        <dbReference type="ARBA" id="ARBA00022917"/>
    </source>
</evidence>
<comment type="subcellular location">
    <subcellularLocation>
        <location evidence="11">Cytoplasm</location>
    </subcellularLocation>
</comment>
<keyword evidence="7 11" id="KW-0460">Magnesium</keyword>
<evidence type="ECO:0000256" key="4">
    <source>
        <dbReference type="ARBA" id="ARBA00022723"/>
    </source>
</evidence>
<keyword evidence="6 11" id="KW-0067">ATP-binding</keyword>
<dbReference type="SMART" id="SM00873">
    <property type="entry name" value="B3_4"/>
    <property type="match status" value="1"/>
</dbReference>
<dbReference type="InterPro" id="IPR041616">
    <property type="entry name" value="PheRS_beta_core"/>
</dbReference>
<sequence length="657" mass="75208">MNILIPDSWLRDYLDSDINPDQLKEYLSLCGPSVEQVQKTHNDYVYNIEITTNRIDMASVYGIAREAKAILPRFGKTAILKPIELPIIEDISNKLPLEVVDNDHLCNRLLAVVMEDVKIGPSPKYIRDRLEMSGVRSINNLIDITNYLMLELGHPSHVFDYDRIKTNKLILRKAKDGEKLVTLDDKLCQLTENDVVIDDGTGRIIDLPGIMGTSNSVVTDNTKRIVLFIESNNPLYIRKTSMRLALRTLAATINEKDPDPVMAKTVLLKGIKLYQEIASAKLAHNIIDIYPKPRKATDISVNIDFINKRLGIDLSKNEIIEILKSLNFNIKNYKDKVVVSPPSFRLSDVNIPEDIVEEVARIYGYHRLPSKLMNGNIPIRHKSNEDVVISKTKTMLKYWGNTEIYSYSFISSKLLNKSDLPVNACLCLKNPLTEEFQYMRTSLIPSILQIVKQNQHYNNHLSLFELAKIYIINNHSLPNECYQLVLTNQNSFYDLKGAVTGILQELGIEDYLESVTNIPDFFHPKQSVILLKNNDILATIGKIHPNTTTKFEIINPLFIAQINFENLIKYYNPIKKYNSIPIYPPVIEDITLKVKGAIKVGQIRSEISKINKIIYKVEFVSQYKNNITLQITYLDKEKNLSKEEVKLINHEIINYFS</sequence>
<dbReference type="EC" id="6.1.1.20" evidence="11"/>
<keyword evidence="3 11" id="KW-0436">Ligase</keyword>
<dbReference type="GO" id="GO:0004826">
    <property type="term" value="F:phenylalanine-tRNA ligase activity"/>
    <property type="evidence" value="ECO:0007669"/>
    <property type="project" value="UniProtKB-UniRule"/>
</dbReference>
<comment type="cofactor">
    <cofactor evidence="11">
        <name>Mg(2+)</name>
        <dbReference type="ChEBI" id="CHEBI:18420"/>
    </cofactor>
    <text evidence="11">Binds 2 magnesium ions per tetramer.</text>
</comment>
<dbReference type="InterPro" id="IPR005121">
    <property type="entry name" value="Fdx_antiC-bd"/>
</dbReference>
<evidence type="ECO:0000256" key="2">
    <source>
        <dbReference type="ARBA" id="ARBA00011209"/>
    </source>
</evidence>